<protein>
    <submittedName>
        <fullName evidence="2">HCL213Wp</fullName>
    </submittedName>
</protein>
<keyword evidence="1" id="KW-1133">Transmembrane helix</keyword>
<feature type="transmembrane region" description="Helical" evidence="1">
    <location>
        <begin position="14"/>
        <end position="37"/>
    </location>
</feature>
<dbReference type="Proteomes" id="UP000243052">
    <property type="component" value="Chromosome iii"/>
</dbReference>
<feature type="transmembrane region" description="Helical" evidence="1">
    <location>
        <begin position="231"/>
        <end position="261"/>
    </location>
</feature>
<evidence type="ECO:0000313" key="2">
    <source>
        <dbReference type="EMBL" id="AMD19938.1"/>
    </source>
</evidence>
<keyword evidence="1" id="KW-0812">Transmembrane</keyword>
<dbReference type="AlphaFoldDB" id="A0A109UZ97"/>
<dbReference type="OrthoDB" id="4053690at2759"/>
<reference evidence="2 3" key="1">
    <citation type="submission" date="2016-01" db="EMBL/GenBank/DDBJ databases">
        <title>Genome sequence of the yeast Holleya sinecauda.</title>
        <authorList>
            <person name="Dietrich F.S."/>
        </authorList>
    </citation>
    <scope>NUCLEOTIDE SEQUENCE [LARGE SCALE GENOMIC DNA]</scope>
    <source>
        <strain evidence="2 3">ATCC 58844</strain>
    </source>
</reference>
<dbReference type="GeneID" id="28723165"/>
<keyword evidence="3" id="KW-1185">Reference proteome</keyword>
<proteinExistence type="predicted"/>
<evidence type="ECO:0000256" key="1">
    <source>
        <dbReference type="SAM" id="Phobius"/>
    </source>
</evidence>
<gene>
    <name evidence="2" type="ORF">AW171_hschr31802</name>
</gene>
<dbReference type="STRING" id="45286.A0A109UZ97"/>
<organism evidence="2 3">
    <name type="scientific">Eremothecium sinecaudum</name>
    <dbReference type="NCBI Taxonomy" id="45286"/>
    <lineage>
        <taxon>Eukaryota</taxon>
        <taxon>Fungi</taxon>
        <taxon>Dikarya</taxon>
        <taxon>Ascomycota</taxon>
        <taxon>Saccharomycotina</taxon>
        <taxon>Saccharomycetes</taxon>
        <taxon>Saccharomycetales</taxon>
        <taxon>Saccharomycetaceae</taxon>
        <taxon>Eremothecium</taxon>
    </lineage>
</organism>
<dbReference type="RefSeq" id="XP_017986934.1">
    <property type="nucleotide sequence ID" value="XM_018131178.1"/>
</dbReference>
<evidence type="ECO:0000313" key="3">
    <source>
        <dbReference type="Proteomes" id="UP000243052"/>
    </source>
</evidence>
<keyword evidence="1" id="KW-0472">Membrane</keyword>
<dbReference type="EMBL" id="CP014243">
    <property type="protein sequence ID" value="AMD19938.1"/>
    <property type="molecule type" value="Genomic_DNA"/>
</dbReference>
<name>A0A109UZ97_9SACH</name>
<sequence>MQVNVLWPLKCLPWAVYATIIIWVQLILIIPLSTILWQEFYQQLIPVQSRYEGQLQPEIIQGAGSKDVMTYQWNMSLNRLDDITAQTVTMGIISADAKQEFPLSISKFDLPKNIPYFLNLDIQVYCFDKIPIHNIELRIDDVVQYFTISCFLNLDSAVDQQWNSKPMAERIKREFMNHFFMPDISIAPNQEKVLVTMRSTAQLLYGQGSRYELNMHLGGLRYIMLRWNKTFHVLGSTAFVVIISGWFYLSFTIGFAMLGYLRQKTATFRKK</sequence>
<accession>A0A109UZ97</accession>